<feature type="compositionally biased region" description="Basic residues" evidence="8">
    <location>
        <begin position="316"/>
        <end position="325"/>
    </location>
</feature>
<feature type="compositionally biased region" description="Low complexity" evidence="8">
    <location>
        <begin position="377"/>
        <end position="394"/>
    </location>
</feature>
<keyword evidence="4 7" id="KW-0493">Microtubule</keyword>
<feature type="compositionally biased region" description="Polar residues" evidence="8">
    <location>
        <begin position="977"/>
        <end position="999"/>
    </location>
</feature>
<feature type="compositionally biased region" description="Basic and acidic residues" evidence="8">
    <location>
        <begin position="607"/>
        <end position="650"/>
    </location>
</feature>
<feature type="region of interest" description="Disordered" evidence="8">
    <location>
        <begin position="150"/>
        <end position="221"/>
    </location>
</feature>
<dbReference type="PROSITE" id="PS00229">
    <property type="entry name" value="TAU_MAP_1"/>
    <property type="match status" value="2"/>
</dbReference>
<feature type="compositionally biased region" description="Basic residues" evidence="8">
    <location>
        <begin position="267"/>
        <end position="276"/>
    </location>
</feature>
<dbReference type="PANTHER" id="PTHR11501">
    <property type="entry name" value="MICROTUBULE-ASSOCIATED PROTEIN"/>
    <property type="match status" value="1"/>
</dbReference>
<dbReference type="GO" id="GO:0043005">
    <property type="term" value="C:neuron projection"/>
    <property type="evidence" value="ECO:0007669"/>
    <property type="project" value="TreeGrafter"/>
</dbReference>
<feature type="compositionally biased region" description="Polar residues" evidence="8">
    <location>
        <begin position="352"/>
        <end position="373"/>
    </location>
</feature>
<feature type="region of interest" description="Disordered" evidence="8">
    <location>
        <begin position="52"/>
        <end position="78"/>
    </location>
</feature>
<evidence type="ECO:0000256" key="7">
    <source>
        <dbReference type="RuleBase" id="RU000686"/>
    </source>
</evidence>
<keyword evidence="3" id="KW-0597">Phosphoprotein</keyword>
<feature type="compositionally biased region" description="Low complexity" evidence="8">
    <location>
        <begin position="938"/>
        <end position="952"/>
    </location>
</feature>
<accession>A0A9D3MAP2</accession>
<reference evidence="9" key="1">
    <citation type="submission" date="2021-01" db="EMBL/GenBank/DDBJ databases">
        <title>A chromosome-scale assembly of European eel, Anguilla anguilla.</title>
        <authorList>
            <person name="Henkel C."/>
            <person name="Jong-Raadsen S.A."/>
            <person name="Dufour S."/>
            <person name="Weltzien F.-A."/>
            <person name="Palstra A.P."/>
            <person name="Pelster B."/>
            <person name="Spaink H.P."/>
            <person name="Van Den Thillart G.E."/>
            <person name="Jansen H."/>
            <person name="Zahm M."/>
            <person name="Klopp C."/>
            <person name="Cedric C."/>
            <person name="Louis A."/>
            <person name="Berthelot C."/>
            <person name="Parey E."/>
            <person name="Roest Crollius H."/>
            <person name="Montfort J."/>
            <person name="Robinson-Rechavi M."/>
            <person name="Bucao C."/>
            <person name="Bouchez O."/>
            <person name="Gislard M."/>
            <person name="Lluch J."/>
            <person name="Milhes M."/>
            <person name="Lampietro C."/>
            <person name="Lopez Roques C."/>
            <person name="Donnadieu C."/>
            <person name="Braasch I."/>
            <person name="Desvignes T."/>
            <person name="Postlethwait J."/>
            <person name="Bobe J."/>
            <person name="Guiguen Y."/>
            <person name="Dirks R."/>
        </authorList>
    </citation>
    <scope>NUCLEOTIDE SEQUENCE</scope>
    <source>
        <strain evidence="9">Tag_6206</strain>
        <tissue evidence="9">Liver</tissue>
    </source>
</reference>
<dbReference type="PANTHER" id="PTHR11501:SF16">
    <property type="entry name" value="MICROTUBULE-ASSOCIATED PROTEIN 4"/>
    <property type="match status" value="1"/>
</dbReference>
<sequence length="1109" mass="118146">MRTMDLSLTDALTDGVVPQTGSENLLQRDFVAALEAESYDDKVGETIGKTEYHPLLDNDGKKEGSGMMPSGQTPQNQDMQGDMWSFQTEQQVMNADFLSGPVSVGGFPGQWGTQPMVPEVKASSLTDPFTGFTQQGMDIMNMDVGMAPLSTARPPSMAEPQQPSPLIASVPPKLAQMPNKPNDLNPFESPLDILSAPDNTAGVPGGPWAGEGGLQTDLSFTPSDSAAISCHADEMADCSPEPPGADECHQQSGGVEEERGSEGGGGRRQKKKKKRRQREEMYDVLESQGPQGENHSPTGVYPGMEWEFDDGGRIGARGKKGKSRKRIPEEWSALQEPPLTAPPQGPAGDPWSMSTQSQESSTHEALSPLNSPTPAGAEESPTTPSTLSSEAPPSVLASLDSYLAAGADSCDPSMETEIAPLPSDLAVPPDSLQEKGLVEKAVSVEDPSNSSSLQKSSTKDAPVPSAPPLSQSPNPFQVPSPAETPVPAPIPPPSPTPCKDSPHLEALVGYSPPSTTAEAPVPKGDLVASANHNEPVPVSPSHTPPPYSQTPPITSSSCAPSGSFPMVSSALNPAAPPFFPSQSEYQEPQLEGWREDEGPADPSVTEVRTEKADKPENVEKMDSFPKTEKLDMPEKTDEPEKMDTPEKAEKMNSSPMIEKVDVFEKRGEWEKVDKAREFQKEDKEGKWEKEKAEKDKAEKDKTEKDKTEKDEPEKENIEKDKAEKEKTEKDKTENEKTEKDKTEKEKAEKGKTEKGEPKKDKPEKVDQQKMGKATEKPLKKENGLKTSKAPEKVTAKAAGKPAAAAGTRAAPGKDLPSSDKKTKTERLPPAPKANTAKSSAPKNGSSSTTASKAPGAPRVPLSNRTSGSAPSLRRSTLPKTENKASETKKLSTLKSTTADSNRPRTSPGTGVSSTARTRPTKPPTPTSAAPDRKPLVPRAPRSSARPSTAPSPDIKNIRSKVGSTDNMKHQPGGGKGSSAQGRTDALAQSSLSKETSQGKIQILNKKADLSKVSSKCGSKDNIKHKPGGGDVKIQSHKVNSKVSSKVGSMDNMNHESKDNLAKGDVAPSSGALDTEPESTAQDNGLKLTANLGDGFWDPQALDTRIPETN</sequence>
<keyword evidence="6 7" id="KW-0206">Cytoskeleton</keyword>
<evidence type="ECO:0000256" key="6">
    <source>
        <dbReference type="ARBA" id="ARBA00023212"/>
    </source>
</evidence>
<name>A0A9D3MAP2_ANGAN</name>
<feature type="compositionally biased region" description="Basic and acidic residues" evidence="8">
    <location>
        <begin position="1052"/>
        <end position="1061"/>
    </location>
</feature>
<feature type="compositionally biased region" description="Basic and acidic residues" evidence="8">
    <location>
        <begin position="658"/>
        <end position="794"/>
    </location>
</feature>
<feature type="region of interest" description="Disordered" evidence="8">
    <location>
        <begin position="406"/>
        <end position="1109"/>
    </location>
</feature>
<evidence type="ECO:0000313" key="9">
    <source>
        <dbReference type="EMBL" id="KAG5842093.1"/>
    </source>
</evidence>
<dbReference type="Proteomes" id="UP001044222">
    <property type="component" value="Chromosome 9"/>
</dbReference>
<gene>
    <name evidence="9" type="ORF">ANANG_G00174000</name>
</gene>
<feature type="compositionally biased region" description="Basic and acidic residues" evidence="8">
    <location>
        <begin position="52"/>
        <end position="64"/>
    </location>
</feature>
<feature type="compositionally biased region" description="Basic and acidic residues" evidence="8">
    <location>
        <begin position="880"/>
        <end position="889"/>
    </location>
</feature>
<dbReference type="Pfam" id="PF00418">
    <property type="entry name" value="Tubulin-binding"/>
    <property type="match status" value="2"/>
</dbReference>
<feature type="compositionally biased region" description="Gly residues" evidence="8">
    <location>
        <begin position="203"/>
        <end position="213"/>
    </location>
</feature>
<feature type="compositionally biased region" description="Polar residues" evidence="8">
    <location>
        <begin position="288"/>
        <end position="297"/>
    </location>
</feature>
<dbReference type="GO" id="GO:0008017">
    <property type="term" value="F:microtubule binding"/>
    <property type="evidence" value="ECO:0007669"/>
    <property type="project" value="InterPro"/>
</dbReference>
<keyword evidence="10" id="KW-1185">Reference proteome</keyword>
<organism evidence="9 10">
    <name type="scientific">Anguilla anguilla</name>
    <name type="common">European freshwater eel</name>
    <name type="synonym">Muraena anguilla</name>
    <dbReference type="NCBI Taxonomy" id="7936"/>
    <lineage>
        <taxon>Eukaryota</taxon>
        <taxon>Metazoa</taxon>
        <taxon>Chordata</taxon>
        <taxon>Craniata</taxon>
        <taxon>Vertebrata</taxon>
        <taxon>Euteleostomi</taxon>
        <taxon>Actinopterygii</taxon>
        <taxon>Neopterygii</taxon>
        <taxon>Teleostei</taxon>
        <taxon>Anguilliformes</taxon>
        <taxon>Anguillidae</taxon>
        <taxon>Anguilla</taxon>
    </lineage>
</organism>
<evidence type="ECO:0000256" key="3">
    <source>
        <dbReference type="ARBA" id="ARBA00022553"/>
    </source>
</evidence>
<dbReference type="GO" id="GO:0031175">
    <property type="term" value="P:neuron projection development"/>
    <property type="evidence" value="ECO:0007669"/>
    <property type="project" value="TreeGrafter"/>
</dbReference>
<evidence type="ECO:0000256" key="5">
    <source>
        <dbReference type="ARBA" id="ARBA00022737"/>
    </source>
</evidence>
<comment type="subcellular location">
    <subcellularLocation>
        <location evidence="1 7">Cytoplasm</location>
        <location evidence="1 7">Cytoskeleton</location>
    </subcellularLocation>
</comment>
<feature type="compositionally biased region" description="Polar residues" evidence="8">
    <location>
        <begin position="835"/>
        <end position="851"/>
    </location>
</feature>
<dbReference type="PROSITE" id="PS51491">
    <property type="entry name" value="TAU_MAP_2"/>
    <property type="match status" value="2"/>
</dbReference>
<dbReference type="GO" id="GO:0000226">
    <property type="term" value="P:microtubule cytoskeleton organization"/>
    <property type="evidence" value="ECO:0007669"/>
    <property type="project" value="TreeGrafter"/>
</dbReference>
<feature type="compositionally biased region" description="Polar residues" evidence="8">
    <location>
        <begin position="862"/>
        <end position="879"/>
    </location>
</feature>
<evidence type="ECO:0000256" key="2">
    <source>
        <dbReference type="ARBA" id="ARBA00022490"/>
    </source>
</evidence>
<evidence type="ECO:0000256" key="1">
    <source>
        <dbReference type="ARBA" id="ARBA00004245"/>
    </source>
</evidence>
<dbReference type="InterPro" id="IPR027324">
    <property type="entry name" value="MAP2/MAP4/Tau"/>
</dbReference>
<comment type="caution">
    <text evidence="9">The sequence shown here is derived from an EMBL/GenBank/DDBJ whole genome shotgun (WGS) entry which is preliminary data.</text>
</comment>
<keyword evidence="2 7" id="KW-0963">Cytoplasm</keyword>
<feature type="region of interest" description="Disordered" evidence="8">
    <location>
        <begin position="233"/>
        <end position="394"/>
    </location>
</feature>
<feature type="compositionally biased region" description="Basic and acidic residues" evidence="8">
    <location>
        <begin position="816"/>
        <end position="826"/>
    </location>
</feature>
<feature type="compositionally biased region" description="Polar residues" evidence="8">
    <location>
        <begin position="550"/>
        <end position="560"/>
    </location>
</feature>
<keyword evidence="5" id="KW-0677">Repeat</keyword>
<protein>
    <recommendedName>
        <fullName evidence="7">Microtubule-associated protein</fullName>
    </recommendedName>
</protein>
<dbReference type="InterPro" id="IPR001084">
    <property type="entry name" value="MAP_tubulin-bd_rpt"/>
</dbReference>
<feature type="compositionally biased region" description="Pro residues" evidence="8">
    <location>
        <begin position="476"/>
        <end position="496"/>
    </location>
</feature>
<dbReference type="EMBL" id="JAFIRN010000009">
    <property type="protein sequence ID" value="KAG5842093.1"/>
    <property type="molecule type" value="Genomic_DNA"/>
</dbReference>
<evidence type="ECO:0000256" key="8">
    <source>
        <dbReference type="SAM" id="MobiDB-lite"/>
    </source>
</evidence>
<feature type="compositionally biased region" description="Low complexity" evidence="8">
    <location>
        <begin position="890"/>
        <end position="900"/>
    </location>
</feature>
<dbReference type="GO" id="GO:0005874">
    <property type="term" value="C:microtubule"/>
    <property type="evidence" value="ECO:0007669"/>
    <property type="project" value="UniProtKB-KW"/>
</dbReference>
<evidence type="ECO:0000313" key="10">
    <source>
        <dbReference type="Proteomes" id="UP001044222"/>
    </source>
</evidence>
<proteinExistence type="predicted"/>
<dbReference type="AlphaFoldDB" id="A0A9D3MAP2"/>
<evidence type="ECO:0000256" key="4">
    <source>
        <dbReference type="ARBA" id="ARBA00022701"/>
    </source>
</evidence>
<feature type="compositionally biased region" description="Low complexity" evidence="8">
    <location>
        <begin position="795"/>
        <end position="813"/>
    </location>
</feature>